<dbReference type="InterPro" id="IPR006520">
    <property type="entry name" value="Dit_BPSPP_N"/>
</dbReference>
<accession>A0A9E8RX22</accession>
<keyword evidence="4" id="KW-1185">Reference proteome</keyword>
<evidence type="ECO:0000259" key="1">
    <source>
        <dbReference type="Pfam" id="PF05709"/>
    </source>
</evidence>
<dbReference type="NCBIfam" id="TIGR01633">
    <property type="entry name" value="phi3626_gp14_N"/>
    <property type="match status" value="1"/>
</dbReference>
<dbReference type="InterPro" id="IPR054738">
    <property type="entry name" value="Siphovirus-type_tail_C"/>
</dbReference>
<dbReference type="InterPro" id="IPR008841">
    <property type="entry name" value="Siphovirus-type_tail_N"/>
</dbReference>
<name>A0A9E8RX22_9BACI</name>
<dbReference type="EMBL" id="CP106878">
    <property type="protein sequence ID" value="WAA10844.1"/>
    <property type="molecule type" value="Genomic_DNA"/>
</dbReference>
<feature type="domain" description="Siphovirus-type tail component RIFT-related" evidence="1">
    <location>
        <begin position="33"/>
        <end position="122"/>
    </location>
</feature>
<dbReference type="Pfam" id="PF22768">
    <property type="entry name" value="SPP1_Dit"/>
    <property type="match status" value="1"/>
</dbReference>
<feature type="domain" description="Siphovirus-type tail component C-terminal" evidence="2">
    <location>
        <begin position="145"/>
        <end position="236"/>
    </location>
</feature>
<dbReference type="Gene3D" id="2.40.30.200">
    <property type="match status" value="1"/>
</dbReference>
<protein>
    <submittedName>
        <fullName evidence="3">Phage tail family protein</fullName>
    </submittedName>
</protein>
<organism evidence="3 4">
    <name type="scientific">Fervidibacillus albus</name>
    <dbReference type="NCBI Taxonomy" id="2980026"/>
    <lineage>
        <taxon>Bacteria</taxon>
        <taxon>Bacillati</taxon>
        <taxon>Bacillota</taxon>
        <taxon>Bacilli</taxon>
        <taxon>Bacillales</taxon>
        <taxon>Bacillaceae</taxon>
        <taxon>Fervidibacillus</taxon>
    </lineage>
</organism>
<evidence type="ECO:0000313" key="4">
    <source>
        <dbReference type="Proteomes" id="UP001164718"/>
    </source>
</evidence>
<proteinExistence type="predicted"/>
<dbReference type="Proteomes" id="UP001164718">
    <property type="component" value="Chromosome"/>
</dbReference>
<evidence type="ECO:0000313" key="3">
    <source>
        <dbReference type="EMBL" id="WAA10844.1"/>
    </source>
</evidence>
<dbReference type="RefSeq" id="WP_275418648.1">
    <property type="nucleotide sequence ID" value="NZ_CP106878.1"/>
</dbReference>
<evidence type="ECO:0000259" key="2">
    <source>
        <dbReference type="Pfam" id="PF22768"/>
    </source>
</evidence>
<reference evidence="3" key="1">
    <citation type="submission" date="2022-09" db="EMBL/GenBank/DDBJ databases">
        <title>Complete Genomes of Fervidibacillus albus and Fervidibacillus halotolerans isolated from tidal flat sediments.</title>
        <authorList>
            <person name="Kwon K.K."/>
            <person name="Yang S.-H."/>
            <person name="Park M.J."/>
            <person name="Oh H.-M."/>
        </authorList>
    </citation>
    <scope>NUCLEOTIDE SEQUENCE</scope>
    <source>
        <strain evidence="3">MEBiC13591</strain>
    </source>
</reference>
<dbReference type="Gene3D" id="2.60.120.860">
    <property type="match status" value="1"/>
</dbReference>
<gene>
    <name evidence="3" type="ORF">OE104_05895</name>
</gene>
<dbReference type="KEGG" id="faf:OE104_05895"/>
<sequence length="237" mass="27516">MLKSMTFNGIRKPYLYMLDGREKAPFAPINRNIVQYPGGYRLKKTERGLLEIKQPVGFLYKTDEEALQIKDDLSTWLYTEDWVPLEFDDEPGRVYMAIVQNTIDDLFSEEGVYKEGTIQFICLYSYGKTYELTITEDFQSFTIFGQYKTPWTSRTTFAESAGQYTLENNAGGKIILNYDFVPGDILDIDYFKRKVTLNDINLAMAVSLQSQWFDLKPGEVQLKASHNTTLTYSERYF</sequence>
<dbReference type="Pfam" id="PF05709">
    <property type="entry name" value="Sipho_tail"/>
    <property type="match status" value="1"/>
</dbReference>
<dbReference type="AlphaFoldDB" id="A0A9E8RX22"/>